<evidence type="ECO:0000313" key="3">
    <source>
        <dbReference type="EMBL" id="CAL5220778.1"/>
    </source>
</evidence>
<keyword evidence="2" id="KW-1133">Transmembrane helix</keyword>
<keyword evidence="2" id="KW-0472">Membrane</keyword>
<organism evidence="3 4">
    <name type="scientific">Coccomyxa viridis</name>
    <dbReference type="NCBI Taxonomy" id="1274662"/>
    <lineage>
        <taxon>Eukaryota</taxon>
        <taxon>Viridiplantae</taxon>
        <taxon>Chlorophyta</taxon>
        <taxon>core chlorophytes</taxon>
        <taxon>Trebouxiophyceae</taxon>
        <taxon>Trebouxiophyceae incertae sedis</taxon>
        <taxon>Coccomyxaceae</taxon>
        <taxon>Coccomyxa</taxon>
    </lineage>
</organism>
<name>A0ABP1FLD5_9CHLO</name>
<feature type="transmembrane region" description="Helical" evidence="2">
    <location>
        <begin position="62"/>
        <end position="87"/>
    </location>
</feature>
<dbReference type="InterPro" id="IPR018490">
    <property type="entry name" value="cNMP-bd_dom_sf"/>
</dbReference>
<feature type="transmembrane region" description="Helical" evidence="2">
    <location>
        <begin position="32"/>
        <end position="50"/>
    </location>
</feature>
<dbReference type="Proteomes" id="UP001497392">
    <property type="component" value="Unassembled WGS sequence"/>
</dbReference>
<evidence type="ECO:0000313" key="4">
    <source>
        <dbReference type="Proteomes" id="UP001497392"/>
    </source>
</evidence>
<dbReference type="EMBL" id="CAXHTA020000004">
    <property type="protein sequence ID" value="CAL5220778.1"/>
    <property type="molecule type" value="Genomic_DNA"/>
</dbReference>
<feature type="region of interest" description="Disordered" evidence="1">
    <location>
        <begin position="326"/>
        <end position="349"/>
    </location>
</feature>
<dbReference type="SUPFAM" id="SSF51206">
    <property type="entry name" value="cAMP-binding domain-like"/>
    <property type="match status" value="1"/>
</dbReference>
<accession>A0ABP1FLD5</accession>
<reference evidence="3 4" key="1">
    <citation type="submission" date="2024-06" db="EMBL/GenBank/DDBJ databases">
        <authorList>
            <person name="Kraege A."/>
            <person name="Thomma B."/>
        </authorList>
    </citation>
    <scope>NUCLEOTIDE SEQUENCE [LARGE SCALE GENOMIC DNA]</scope>
</reference>
<evidence type="ECO:0000256" key="1">
    <source>
        <dbReference type="SAM" id="MobiDB-lite"/>
    </source>
</evidence>
<keyword evidence="4" id="KW-1185">Reference proteome</keyword>
<sequence>MPFVYGVGICATFANAWFFMSAIGTDLLWLRFYLFAAYVFLFAAALTNFPPWGTWDRVSPDLWLLGAILWPFFVGLIHLHGLLRLVWEERRVKLRTQDDEALWRLVYRRSGMGRLEFKQALDLGRWRRFKPGEIIFDTQGKTASSATSLHLMVEGVALLTAGRQDGTAATSSLYSGYLFNLAVCNAFGVYIGLERAPIERVEARTDCLLYEWDLKAVERMAGQSCIALAAAWRNLVLYSVGAAFSATCGDIYASSGDSEVPGFFEGARSRDLVEPLTKDELPPFNIWKWLQWFVIMHNPNPPSGLRHNAMPSSGMLGRGRLLATTSVGERTPSQANTRQIMSCSEKLAS</sequence>
<protein>
    <submittedName>
        <fullName evidence="3">G2845 protein</fullName>
    </submittedName>
</protein>
<keyword evidence="2" id="KW-0812">Transmembrane</keyword>
<proteinExistence type="predicted"/>
<evidence type="ECO:0000256" key="2">
    <source>
        <dbReference type="SAM" id="Phobius"/>
    </source>
</evidence>
<feature type="compositionally biased region" description="Polar residues" evidence="1">
    <location>
        <begin position="326"/>
        <end position="342"/>
    </location>
</feature>
<feature type="transmembrane region" description="Helical" evidence="2">
    <location>
        <begin position="6"/>
        <end position="25"/>
    </location>
</feature>
<gene>
    <name evidence="3" type="primary">g2845</name>
    <name evidence="3" type="ORF">VP750_LOCUS2437</name>
</gene>
<comment type="caution">
    <text evidence="3">The sequence shown here is derived from an EMBL/GenBank/DDBJ whole genome shotgun (WGS) entry which is preliminary data.</text>
</comment>